<protein>
    <submittedName>
        <fullName evidence="7">DNA-binding transcriptional regulator, LysR family</fullName>
    </submittedName>
</protein>
<dbReference type="InterPro" id="IPR036390">
    <property type="entry name" value="WH_DNA-bd_sf"/>
</dbReference>
<dbReference type="PANTHER" id="PTHR30537">
    <property type="entry name" value="HTH-TYPE TRANSCRIPTIONAL REGULATOR"/>
    <property type="match status" value="1"/>
</dbReference>
<keyword evidence="3" id="KW-0805">Transcription regulation</keyword>
<accession>A0A1C3XJ44</accession>
<comment type="function">
    <text evidence="1">NodD regulates the expression of the nodABCFE genes which encode other nodulation proteins. NodD is also a negative regulator of its own expression. Binds flavonoids as inducers.</text>
</comment>
<dbReference type="GO" id="GO:0003700">
    <property type="term" value="F:DNA-binding transcription factor activity"/>
    <property type="evidence" value="ECO:0007669"/>
    <property type="project" value="InterPro"/>
</dbReference>
<dbReference type="Gene3D" id="3.40.190.290">
    <property type="match status" value="1"/>
</dbReference>
<dbReference type="InterPro" id="IPR058163">
    <property type="entry name" value="LysR-type_TF_proteobact-type"/>
</dbReference>
<dbReference type="GO" id="GO:0006351">
    <property type="term" value="P:DNA-templated transcription"/>
    <property type="evidence" value="ECO:0007669"/>
    <property type="project" value="TreeGrafter"/>
</dbReference>
<keyword evidence="5" id="KW-0804">Transcription</keyword>
<dbReference type="Pfam" id="PF03466">
    <property type="entry name" value="LysR_substrate"/>
    <property type="match status" value="1"/>
</dbReference>
<dbReference type="GO" id="GO:0043565">
    <property type="term" value="F:sequence-specific DNA binding"/>
    <property type="evidence" value="ECO:0007669"/>
    <property type="project" value="TreeGrafter"/>
</dbReference>
<evidence type="ECO:0000313" key="8">
    <source>
        <dbReference type="Proteomes" id="UP000199184"/>
    </source>
</evidence>
<dbReference type="PROSITE" id="PS50931">
    <property type="entry name" value="HTH_LYSR"/>
    <property type="match status" value="1"/>
</dbReference>
<evidence type="ECO:0000256" key="1">
    <source>
        <dbReference type="ARBA" id="ARBA00003502"/>
    </source>
</evidence>
<comment type="similarity">
    <text evidence="2">Belongs to the LysR transcriptional regulatory family.</text>
</comment>
<dbReference type="Proteomes" id="UP000199184">
    <property type="component" value="Unassembled WGS sequence"/>
</dbReference>
<evidence type="ECO:0000256" key="5">
    <source>
        <dbReference type="ARBA" id="ARBA00023163"/>
    </source>
</evidence>
<proteinExistence type="inferred from homology"/>
<keyword evidence="8" id="KW-1185">Reference proteome</keyword>
<dbReference type="InterPro" id="IPR036388">
    <property type="entry name" value="WH-like_DNA-bd_sf"/>
</dbReference>
<evidence type="ECO:0000313" key="7">
    <source>
        <dbReference type="EMBL" id="SCB51994.1"/>
    </source>
</evidence>
<dbReference type="EMBL" id="FMAI01000016">
    <property type="protein sequence ID" value="SCB51994.1"/>
    <property type="molecule type" value="Genomic_DNA"/>
</dbReference>
<keyword evidence="4 7" id="KW-0238">DNA-binding</keyword>
<evidence type="ECO:0000256" key="3">
    <source>
        <dbReference type="ARBA" id="ARBA00023015"/>
    </source>
</evidence>
<dbReference type="InterPro" id="IPR000847">
    <property type="entry name" value="LysR_HTH_N"/>
</dbReference>
<dbReference type="SUPFAM" id="SSF53850">
    <property type="entry name" value="Periplasmic binding protein-like II"/>
    <property type="match status" value="1"/>
</dbReference>
<dbReference type="Pfam" id="PF00126">
    <property type="entry name" value="HTH_1"/>
    <property type="match status" value="1"/>
</dbReference>
<evidence type="ECO:0000259" key="6">
    <source>
        <dbReference type="PROSITE" id="PS50931"/>
    </source>
</evidence>
<evidence type="ECO:0000256" key="4">
    <source>
        <dbReference type="ARBA" id="ARBA00023125"/>
    </source>
</evidence>
<dbReference type="SUPFAM" id="SSF46785">
    <property type="entry name" value="Winged helix' DNA-binding domain"/>
    <property type="match status" value="1"/>
</dbReference>
<dbReference type="Gene3D" id="1.10.10.10">
    <property type="entry name" value="Winged helix-like DNA-binding domain superfamily/Winged helix DNA-binding domain"/>
    <property type="match status" value="1"/>
</dbReference>
<sequence length="298" mass="32070">MDRLEAMSTFLTVVEQGSLSAAARQLKTPLTTVSRNVSELEAHLRTKLFNRSSRQLVLTDAGTSYVAACKRILNDVSEAERTASGEYTTPTGELAVTTPLGLGRIILMPIVADFLKAYPDIKVRMIPTDQKLSLAQEQIDVAVRIGELPDSSLVALRLGRTRRVVCASPAYLAARGTPRTPEDLAGHDCISYPGFSPPDLWTFVKGKATIAAPVHTRLIVGSAEAACTAARAGVGVSIAFAYQVEAGPEAGGLTTVLDEFQPPSMPVNLVYTANRFLPIKVRAFLDFAAPRLKRVFAE</sequence>
<dbReference type="CDD" id="cd08471">
    <property type="entry name" value="PBP2_CrgA_like_2"/>
    <property type="match status" value="1"/>
</dbReference>
<name>A0A1C3XJ44_9BRAD</name>
<dbReference type="FunFam" id="1.10.10.10:FF:000001">
    <property type="entry name" value="LysR family transcriptional regulator"/>
    <property type="match status" value="1"/>
</dbReference>
<feature type="domain" description="HTH lysR-type" evidence="6">
    <location>
        <begin position="1"/>
        <end position="59"/>
    </location>
</feature>
<dbReference type="InterPro" id="IPR005119">
    <property type="entry name" value="LysR_subst-bd"/>
</dbReference>
<dbReference type="AlphaFoldDB" id="A0A1C3XJ44"/>
<evidence type="ECO:0000256" key="2">
    <source>
        <dbReference type="ARBA" id="ARBA00009437"/>
    </source>
</evidence>
<dbReference type="PANTHER" id="PTHR30537:SF5">
    <property type="entry name" value="HTH-TYPE TRANSCRIPTIONAL ACTIVATOR TTDR-RELATED"/>
    <property type="match status" value="1"/>
</dbReference>
<dbReference type="RefSeq" id="WP_091964033.1">
    <property type="nucleotide sequence ID" value="NZ_FMAI01000016.1"/>
</dbReference>
<reference evidence="8" key="1">
    <citation type="submission" date="2016-08" db="EMBL/GenBank/DDBJ databases">
        <authorList>
            <person name="Varghese N."/>
            <person name="Submissions Spin"/>
        </authorList>
    </citation>
    <scope>NUCLEOTIDE SEQUENCE [LARGE SCALE GENOMIC DNA]</scope>
    <source>
        <strain evidence="8">ERR11</strain>
    </source>
</reference>
<organism evidence="7 8">
    <name type="scientific">Bradyrhizobium shewense</name>
    <dbReference type="NCBI Taxonomy" id="1761772"/>
    <lineage>
        <taxon>Bacteria</taxon>
        <taxon>Pseudomonadati</taxon>
        <taxon>Pseudomonadota</taxon>
        <taxon>Alphaproteobacteria</taxon>
        <taxon>Hyphomicrobiales</taxon>
        <taxon>Nitrobacteraceae</taxon>
        <taxon>Bradyrhizobium</taxon>
    </lineage>
</organism>
<gene>
    <name evidence="7" type="ORF">GA0061098_1016125</name>
</gene>